<dbReference type="InterPro" id="IPR024961">
    <property type="entry name" value="T2SS_GspC_N"/>
</dbReference>
<evidence type="ECO:0000259" key="9">
    <source>
        <dbReference type="Pfam" id="PF11356"/>
    </source>
</evidence>
<evidence type="ECO:0000256" key="8">
    <source>
        <dbReference type="ARBA" id="ARBA00023136"/>
    </source>
</evidence>
<organism evidence="10 11">
    <name type="scientific">Loktanella salsilacus</name>
    <dbReference type="NCBI Taxonomy" id="195913"/>
    <lineage>
        <taxon>Bacteria</taxon>
        <taxon>Pseudomonadati</taxon>
        <taxon>Pseudomonadota</taxon>
        <taxon>Alphaproteobacteria</taxon>
        <taxon>Rhodobacterales</taxon>
        <taxon>Roseobacteraceae</taxon>
        <taxon>Loktanella</taxon>
    </lineage>
</organism>
<evidence type="ECO:0000256" key="5">
    <source>
        <dbReference type="ARBA" id="ARBA00022692"/>
    </source>
</evidence>
<dbReference type="GO" id="GO:0005886">
    <property type="term" value="C:plasma membrane"/>
    <property type="evidence" value="ECO:0007669"/>
    <property type="project" value="UniProtKB-SubCell"/>
</dbReference>
<evidence type="ECO:0000313" key="11">
    <source>
        <dbReference type="Proteomes" id="UP000199550"/>
    </source>
</evidence>
<comment type="subcellular location">
    <subcellularLocation>
        <location evidence="1">Cell inner membrane</location>
    </subcellularLocation>
</comment>
<name>A0A1I4JM98_9RHOB</name>
<dbReference type="SUPFAM" id="SSF50156">
    <property type="entry name" value="PDZ domain-like"/>
    <property type="match status" value="1"/>
</dbReference>
<dbReference type="Gene3D" id="2.30.42.10">
    <property type="match status" value="1"/>
</dbReference>
<dbReference type="Pfam" id="PF11356">
    <property type="entry name" value="T2SSC"/>
    <property type="match status" value="1"/>
</dbReference>
<keyword evidence="6" id="KW-0653">Protein transport</keyword>
<dbReference type="Proteomes" id="UP000199550">
    <property type="component" value="Unassembled WGS sequence"/>
</dbReference>
<keyword evidence="8" id="KW-0472">Membrane</keyword>
<evidence type="ECO:0000256" key="3">
    <source>
        <dbReference type="ARBA" id="ARBA00022475"/>
    </source>
</evidence>
<dbReference type="Gene3D" id="2.30.30.830">
    <property type="match status" value="1"/>
</dbReference>
<keyword evidence="11" id="KW-1185">Reference proteome</keyword>
<evidence type="ECO:0000256" key="4">
    <source>
        <dbReference type="ARBA" id="ARBA00022519"/>
    </source>
</evidence>
<evidence type="ECO:0000313" key="10">
    <source>
        <dbReference type="EMBL" id="SFL67333.1"/>
    </source>
</evidence>
<feature type="domain" description="Type II secretion system protein GspC N-terminal" evidence="9">
    <location>
        <begin position="16"/>
        <end position="146"/>
    </location>
</feature>
<protein>
    <submittedName>
        <fullName evidence="10">Type II secretion system protein C (GspC)</fullName>
    </submittedName>
</protein>
<keyword evidence="7" id="KW-1133">Transmembrane helix</keyword>
<dbReference type="RefSeq" id="WP_090191921.1">
    <property type="nucleotide sequence ID" value="NZ_FOTF01000040.1"/>
</dbReference>
<keyword evidence="5" id="KW-0812">Transmembrane</keyword>
<dbReference type="GO" id="GO:0015031">
    <property type="term" value="P:protein transport"/>
    <property type="evidence" value="ECO:0007669"/>
    <property type="project" value="UniProtKB-KW"/>
</dbReference>
<gene>
    <name evidence="10" type="ORF">SAMN04488004_1404</name>
</gene>
<proteinExistence type="predicted"/>
<evidence type="ECO:0000256" key="1">
    <source>
        <dbReference type="ARBA" id="ARBA00004533"/>
    </source>
</evidence>
<dbReference type="STRING" id="195913.SAMN04488004_1404"/>
<sequence>MHVHAAKWLPFGAGALMLGSLAISAAPVTWHLRGTVAGSNNATLPEPAVSDSAPRPSADIAPVLSLAPFGRPDAPPSAEEVAPMMLDMALLGIIRRDNPAESMALIDTGGRQANYKQGNKIGEAAILDQVNADHVVLLVDGARRILGFPNSDTVLEAPDAAATSSGDNMASLLAAALAAPATQAYAEPATAPAPVTTQDYIDLWRERIRANPMQVLDEIGLVAGDGGYTIAENHDSGVTRAGLKAGDLVKSVNGQPVGNIDSDRALYDEVANSGLARVEIERDGRSILLSFPLQ</sequence>
<evidence type="ECO:0000256" key="6">
    <source>
        <dbReference type="ARBA" id="ARBA00022927"/>
    </source>
</evidence>
<evidence type="ECO:0000256" key="7">
    <source>
        <dbReference type="ARBA" id="ARBA00022989"/>
    </source>
</evidence>
<reference evidence="11" key="1">
    <citation type="submission" date="2016-10" db="EMBL/GenBank/DDBJ databases">
        <authorList>
            <person name="Varghese N."/>
            <person name="Submissions S."/>
        </authorList>
    </citation>
    <scope>NUCLEOTIDE SEQUENCE [LARGE SCALE GENOMIC DNA]</scope>
    <source>
        <strain evidence="11">DSM 16199</strain>
    </source>
</reference>
<accession>A0A1I4JM98</accession>
<dbReference type="EMBL" id="FOTF01000040">
    <property type="protein sequence ID" value="SFL67333.1"/>
    <property type="molecule type" value="Genomic_DNA"/>
</dbReference>
<dbReference type="AlphaFoldDB" id="A0A1I4JM98"/>
<keyword evidence="2" id="KW-0813">Transport</keyword>
<dbReference type="InterPro" id="IPR036034">
    <property type="entry name" value="PDZ_sf"/>
</dbReference>
<keyword evidence="4" id="KW-0997">Cell inner membrane</keyword>
<keyword evidence="3" id="KW-1003">Cell membrane</keyword>
<evidence type="ECO:0000256" key="2">
    <source>
        <dbReference type="ARBA" id="ARBA00022448"/>
    </source>
</evidence>